<dbReference type="InterPro" id="IPR027417">
    <property type="entry name" value="P-loop_NTPase"/>
</dbReference>
<dbReference type="PROSITE" id="PS51720">
    <property type="entry name" value="G_AIG1"/>
    <property type="match status" value="1"/>
</dbReference>
<dbReference type="FunFam" id="3.40.50.300:FF:000366">
    <property type="entry name" value="GTPase, IMAP family member 2"/>
    <property type="match status" value="1"/>
</dbReference>
<accession>A0A8D0D4G3</accession>
<dbReference type="InterPro" id="IPR006703">
    <property type="entry name" value="G_AIG1"/>
</dbReference>
<sequence>MIVMVGKTGVGKSATGNTILGTQYFKSEFSPKSSTTVCKKASGEVDGQKVSVIDTPGLFDTRIDYNKTSKDIVQSISYASPGPHILLVIIKLGRFTKEEKKTLQKIQEIFGEEADKYSMVLFTHGDLLKGKPIEEFLKDSEELQELVAKCNGQYHVFNNDLKDRSQVSELLDKMRYITEKNGGSHYSTEMYQRAERAMEEKKIRETKKTVASPVSLLGWPHLQISFPGFHAPKISLLGPFPFRYHLCQYNRPLMVGGCIVFSFRGQYRQMCRSKFMKYHIITNAINYKDIMEMSPYMSYIRSFN</sequence>
<evidence type="ECO:0000313" key="6">
    <source>
        <dbReference type="Proteomes" id="UP000694568"/>
    </source>
</evidence>
<feature type="domain" description="AIG1-type G" evidence="4">
    <location>
        <begin position="1"/>
        <end position="195"/>
    </location>
</feature>
<evidence type="ECO:0000256" key="2">
    <source>
        <dbReference type="ARBA" id="ARBA00022741"/>
    </source>
</evidence>
<evidence type="ECO:0000256" key="3">
    <source>
        <dbReference type="ARBA" id="ARBA00023134"/>
    </source>
</evidence>
<dbReference type="InterPro" id="IPR045058">
    <property type="entry name" value="GIMA/IAN/Toc"/>
</dbReference>
<evidence type="ECO:0000313" key="5">
    <source>
        <dbReference type="Ensembl" id="ENSSLUP00000032661.1"/>
    </source>
</evidence>
<dbReference type="GeneTree" id="ENSGT01120000271858"/>
<dbReference type="SUPFAM" id="SSF52540">
    <property type="entry name" value="P-loop containing nucleoside triphosphate hydrolases"/>
    <property type="match status" value="1"/>
</dbReference>
<keyword evidence="2" id="KW-0547">Nucleotide-binding</keyword>
<comment type="similarity">
    <text evidence="1">Belongs to the TRAFAC class TrmE-Era-EngA-EngB-Septin-like GTPase superfamily. AIG1/Toc34/Toc159-like paraseptin GTPase family. IAN subfamily.</text>
</comment>
<dbReference type="GO" id="GO:0005525">
    <property type="term" value="F:GTP binding"/>
    <property type="evidence" value="ECO:0007669"/>
    <property type="project" value="UniProtKB-KW"/>
</dbReference>
<dbReference type="PANTHER" id="PTHR10903:SF112">
    <property type="entry name" value="SI:CH211-113E8.5"/>
    <property type="match status" value="1"/>
</dbReference>
<organism evidence="5 6">
    <name type="scientific">Sander lucioperca</name>
    <name type="common">Pike-perch</name>
    <name type="synonym">Perca lucioperca</name>
    <dbReference type="NCBI Taxonomy" id="283035"/>
    <lineage>
        <taxon>Eukaryota</taxon>
        <taxon>Metazoa</taxon>
        <taxon>Chordata</taxon>
        <taxon>Craniata</taxon>
        <taxon>Vertebrata</taxon>
        <taxon>Euteleostomi</taxon>
        <taxon>Actinopterygii</taxon>
        <taxon>Neopterygii</taxon>
        <taxon>Teleostei</taxon>
        <taxon>Neoteleostei</taxon>
        <taxon>Acanthomorphata</taxon>
        <taxon>Eupercaria</taxon>
        <taxon>Perciformes</taxon>
        <taxon>Percoidei</taxon>
        <taxon>Percidae</taxon>
        <taxon>Luciopercinae</taxon>
        <taxon>Sander</taxon>
    </lineage>
</organism>
<protein>
    <submittedName>
        <fullName evidence="5">GTPase IMAP family member 9-like</fullName>
    </submittedName>
</protein>
<dbReference type="PANTHER" id="PTHR10903">
    <property type="entry name" value="GTPASE, IMAP FAMILY MEMBER-RELATED"/>
    <property type="match status" value="1"/>
</dbReference>
<evidence type="ECO:0000256" key="1">
    <source>
        <dbReference type="ARBA" id="ARBA00008535"/>
    </source>
</evidence>
<dbReference type="Proteomes" id="UP000694568">
    <property type="component" value="Unplaced"/>
</dbReference>
<dbReference type="CDD" id="cd01852">
    <property type="entry name" value="AIG1"/>
    <property type="match status" value="1"/>
</dbReference>
<dbReference type="AlphaFoldDB" id="A0A8D0D4G3"/>
<keyword evidence="6" id="KW-1185">Reference proteome</keyword>
<dbReference type="Pfam" id="PF04548">
    <property type="entry name" value="AIG1"/>
    <property type="match status" value="1"/>
</dbReference>
<reference evidence="5" key="1">
    <citation type="submission" date="2025-08" db="UniProtKB">
        <authorList>
            <consortium name="Ensembl"/>
        </authorList>
    </citation>
    <scope>IDENTIFICATION</scope>
</reference>
<reference evidence="5" key="2">
    <citation type="submission" date="2025-09" db="UniProtKB">
        <authorList>
            <consortium name="Ensembl"/>
        </authorList>
    </citation>
    <scope>IDENTIFICATION</scope>
</reference>
<name>A0A8D0D4G3_SANLU</name>
<evidence type="ECO:0000259" key="4">
    <source>
        <dbReference type="PROSITE" id="PS51720"/>
    </source>
</evidence>
<proteinExistence type="inferred from homology"/>
<dbReference type="Gene3D" id="3.40.50.300">
    <property type="entry name" value="P-loop containing nucleotide triphosphate hydrolases"/>
    <property type="match status" value="1"/>
</dbReference>
<keyword evidence="3" id="KW-0342">GTP-binding</keyword>
<dbReference type="Ensembl" id="ENSSLUT00000033692.1">
    <property type="protein sequence ID" value="ENSSLUP00000032661.1"/>
    <property type="gene ID" value="ENSSLUG00000014584.1"/>
</dbReference>